<dbReference type="Proteomes" id="UP000479710">
    <property type="component" value="Unassembled WGS sequence"/>
</dbReference>
<evidence type="ECO:0000259" key="3">
    <source>
        <dbReference type="PROSITE" id="PS51767"/>
    </source>
</evidence>
<dbReference type="PROSITE" id="PS51767">
    <property type="entry name" value="PEPTIDASE_A1"/>
    <property type="match status" value="1"/>
</dbReference>
<reference evidence="4 5" key="1">
    <citation type="submission" date="2019-11" db="EMBL/GenBank/DDBJ databases">
        <title>Whole genome sequence of Oryza granulata.</title>
        <authorList>
            <person name="Li W."/>
        </authorList>
    </citation>
    <scope>NUCLEOTIDE SEQUENCE [LARGE SCALE GENOMIC DNA]</scope>
    <source>
        <strain evidence="5">cv. Menghai</strain>
        <tissue evidence="4">Leaf</tissue>
    </source>
</reference>
<dbReference type="GO" id="GO:0006508">
    <property type="term" value="P:proteolysis"/>
    <property type="evidence" value="ECO:0007669"/>
    <property type="project" value="UniProtKB-KW"/>
</dbReference>
<dbReference type="PANTHER" id="PTHR47967">
    <property type="entry name" value="OS07G0603500 PROTEIN-RELATED"/>
    <property type="match status" value="1"/>
</dbReference>
<dbReference type="InterPro" id="IPR021109">
    <property type="entry name" value="Peptidase_aspartic_dom_sf"/>
</dbReference>
<evidence type="ECO:0000313" key="4">
    <source>
        <dbReference type="EMBL" id="KAF0909670.1"/>
    </source>
</evidence>
<dbReference type="InterPro" id="IPR032799">
    <property type="entry name" value="TAXi_C"/>
</dbReference>
<dbReference type="PANTHER" id="PTHR47967:SF31">
    <property type="entry name" value="ASPARTYL PROTEASE FAMILY PROTEIN"/>
    <property type="match status" value="1"/>
</dbReference>
<dbReference type="Gene3D" id="2.40.70.10">
    <property type="entry name" value="Acid Proteases"/>
    <property type="match status" value="1"/>
</dbReference>
<dbReference type="SUPFAM" id="SSF50630">
    <property type="entry name" value="Acid proteases"/>
    <property type="match status" value="1"/>
</dbReference>
<keyword evidence="5" id="KW-1185">Reference proteome</keyword>
<dbReference type="InterPro" id="IPR051708">
    <property type="entry name" value="Plant_Aspart_Prot_A1"/>
</dbReference>
<keyword evidence="2" id="KW-0378">Hydrolase</keyword>
<gene>
    <name evidence="4" type="ORF">E2562_000030</name>
</gene>
<dbReference type="EMBL" id="SPHZ02000006">
    <property type="protein sequence ID" value="KAF0909670.1"/>
    <property type="molecule type" value="Genomic_DNA"/>
</dbReference>
<dbReference type="OrthoDB" id="660550at2759"/>
<accession>A0A6G1DB83</accession>
<feature type="domain" description="Peptidase A1" evidence="3">
    <location>
        <begin position="1"/>
        <end position="160"/>
    </location>
</feature>
<keyword evidence="1" id="KW-0645">Protease</keyword>
<organism evidence="4 5">
    <name type="scientific">Oryza meyeriana var. granulata</name>
    <dbReference type="NCBI Taxonomy" id="110450"/>
    <lineage>
        <taxon>Eukaryota</taxon>
        <taxon>Viridiplantae</taxon>
        <taxon>Streptophyta</taxon>
        <taxon>Embryophyta</taxon>
        <taxon>Tracheophyta</taxon>
        <taxon>Spermatophyta</taxon>
        <taxon>Magnoliopsida</taxon>
        <taxon>Liliopsida</taxon>
        <taxon>Poales</taxon>
        <taxon>Poaceae</taxon>
        <taxon>BOP clade</taxon>
        <taxon>Oryzoideae</taxon>
        <taxon>Oryzeae</taxon>
        <taxon>Oryzinae</taxon>
        <taxon>Oryza</taxon>
        <taxon>Oryza meyeriana</taxon>
    </lineage>
</organism>
<evidence type="ECO:0000256" key="2">
    <source>
        <dbReference type="ARBA" id="ARBA00022801"/>
    </source>
</evidence>
<dbReference type="GO" id="GO:0005576">
    <property type="term" value="C:extracellular region"/>
    <property type="evidence" value="ECO:0007669"/>
    <property type="project" value="TreeGrafter"/>
</dbReference>
<dbReference type="GO" id="GO:0008233">
    <property type="term" value="F:peptidase activity"/>
    <property type="evidence" value="ECO:0007669"/>
    <property type="project" value="UniProtKB-KW"/>
</dbReference>
<sequence>MSLFSSEAAFFPTLLTCSHRVSSRGAVQTTPLIQNPGDPTFYYLSLKGIIVGSTRLPVPESAFALSKGTGGTIIDSGTAITSLPPRVYRLVRDAFAAQLKLPVVAGDTTDTFTCLSAPRGEACRTEAGAAFGGRDDGPALGENYVRYRGDGQHHHLHCHG</sequence>
<evidence type="ECO:0000256" key="1">
    <source>
        <dbReference type="ARBA" id="ARBA00022670"/>
    </source>
</evidence>
<comment type="caution">
    <text evidence="4">The sequence shown here is derived from an EMBL/GenBank/DDBJ whole genome shotgun (WGS) entry which is preliminary data.</text>
</comment>
<dbReference type="InterPro" id="IPR033121">
    <property type="entry name" value="PEPTIDASE_A1"/>
</dbReference>
<dbReference type="Pfam" id="PF14541">
    <property type="entry name" value="TAXi_C"/>
    <property type="match status" value="1"/>
</dbReference>
<name>A0A6G1DB83_9ORYZ</name>
<dbReference type="AlphaFoldDB" id="A0A6G1DB83"/>
<proteinExistence type="predicted"/>
<evidence type="ECO:0000313" key="5">
    <source>
        <dbReference type="Proteomes" id="UP000479710"/>
    </source>
</evidence>
<protein>
    <recommendedName>
        <fullName evidence="3">Peptidase A1 domain-containing protein</fullName>
    </recommendedName>
</protein>